<accession>R7TA88</accession>
<dbReference type="EnsemblMetazoa" id="CapteT202274">
    <property type="protein sequence ID" value="CapteP202274"/>
    <property type="gene ID" value="CapteG202274"/>
</dbReference>
<name>R7TA88_CAPTE</name>
<dbReference type="AlphaFoldDB" id="R7TA88"/>
<dbReference type="Proteomes" id="UP000014760">
    <property type="component" value="Unassembled WGS sequence"/>
</dbReference>
<proteinExistence type="predicted"/>
<reference evidence="1 3" key="2">
    <citation type="journal article" date="2013" name="Nature">
        <title>Insights into bilaterian evolution from three spiralian genomes.</title>
        <authorList>
            <person name="Simakov O."/>
            <person name="Marletaz F."/>
            <person name="Cho S.J."/>
            <person name="Edsinger-Gonzales E."/>
            <person name="Havlak P."/>
            <person name="Hellsten U."/>
            <person name="Kuo D.H."/>
            <person name="Larsson T."/>
            <person name="Lv J."/>
            <person name="Arendt D."/>
            <person name="Savage R."/>
            <person name="Osoegawa K."/>
            <person name="de Jong P."/>
            <person name="Grimwood J."/>
            <person name="Chapman J.A."/>
            <person name="Shapiro H."/>
            <person name="Aerts A."/>
            <person name="Otillar R.P."/>
            <person name="Terry A.Y."/>
            <person name="Boore J.L."/>
            <person name="Grigoriev I.V."/>
            <person name="Lindberg D.R."/>
            <person name="Seaver E.C."/>
            <person name="Weisblat D.A."/>
            <person name="Putnam N.H."/>
            <person name="Rokhsar D.S."/>
        </authorList>
    </citation>
    <scope>NUCLEOTIDE SEQUENCE</scope>
    <source>
        <strain evidence="1 3">I ESC-2004</strain>
    </source>
</reference>
<keyword evidence="3" id="KW-1185">Reference proteome</keyword>
<sequence>MAIMSLGIALSNYRKHFDIIGHRVIDEHHEYHDYGPHDYNDYHGSHDPHGDYHIGDYFDHDYDHYGGGYEHEQQGGYGHEMMSYKPKPQILIIKKIVPLSTTTAP</sequence>
<protein>
    <submittedName>
        <fullName evidence="1 2">Uncharacterized protein</fullName>
    </submittedName>
</protein>
<organism evidence="1">
    <name type="scientific">Capitella teleta</name>
    <name type="common">Polychaete worm</name>
    <dbReference type="NCBI Taxonomy" id="283909"/>
    <lineage>
        <taxon>Eukaryota</taxon>
        <taxon>Metazoa</taxon>
        <taxon>Spiralia</taxon>
        <taxon>Lophotrochozoa</taxon>
        <taxon>Annelida</taxon>
        <taxon>Polychaeta</taxon>
        <taxon>Sedentaria</taxon>
        <taxon>Scolecida</taxon>
        <taxon>Capitellidae</taxon>
        <taxon>Capitella</taxon>
    </lineage>
</organism>
<evidence type="ECO:0000313" key="3">
    <source>
        <dbReference type="Proteomes" id="UP000014760"/>
    </source>
</evidence>
<reference evidence="3" key="1">
    <citation type="submission" date="2012-12" db="EMBL/GenBank/DDBJ databases">
        <authorList>
            <person name="Hellsten U."/>
            <person name="Grimwood J."/>
            <person name="Chapman J.A."/>
            <person name="Shapiro H."/>
            <person name="Aerts A."/>
            <person name="Otillar R.P."/>
            <person name="Terry A.Y."/>
            <person name="Boore J.L."/>
            <person name="Simakov O."/>
            <person name="Marletaz F."/>
            <person name="Cho S.-J."/>
            <person name="Edsinger-Gonzales E."/>
            <person name="Havlak P."/>
            <person name="Kuo D.-H."/>
            <person name="Larsson T."/>
            <person name="Lv J."/>
            <person name="Arendt D."/>
            <person name="Savage R."/>
            <person name="Osoegawa K."/>
            <person name="de Jong P."/>
            <person name="Lindberg D.R."/>
            <person name="Seaver E.C."/>
            <person name="Weisblat D.A."/>
            <person name="Putnam N.H."/>
            <person name="Grigoriev I.V."/>
            <person name="Rokhsar D.S."/>
        </authorList>
    </citation>
    <scope>NUCLEOTIDE SEQUENCE</scope>
    <source>
        <strain evidence="3">I ESC-2004</strain>
    </source>
</reference>
<gene>
    <name evidence="1" type="ORF">CAPTEDRAFT_202274</name>
</gene>
<dbReference type="EMBL" id="KB310935">
    <property type="protein sequence ID" value="ELT90397.1"/>
    <property type="molecule type" value="Genomic_DNA"/>
</dbReference>
<reference evidence="2" key="3">
    <citation type="submission" date="2015-06" db="UniProtKB">
        <authorList>
            <consortium name="EnsemblMetazoa"/>
        </authorList>
    </citation>
    <scope>IDENTIFICATION</scope>
</reference>
<evidence type="ECO:0000313" key="2">
    <source>
        <dbReference type="EnsemblMetazoa" id="CapteP202274"/>
    </source>
</evidence>
<dbReference type="HOGENOM" id="CLU_2239142_0_0_1"/>
<evidence type="ECO:0000313" key="1">
    <source>
        <dbReference type="EMBL" id="ELT90397.1"/>
    </source>
</evidence>
<dbReference type="EMBL" id="AMQN01014383">
    <property type="status" value="NOT_ANNOTATED_CDS"/>
    <property type="molecule type" value="Genomic_DNA"/>
</dbReference>